<dbReference type="AlphaFoldDB" id="A0A6M3LC10"/>
<reference evidence="1" key="1">
    <citation type="submission" date="2020-03" db="EMBL/GenBank/DDBJ databases">
        <title>The deep terrestrial virosphere.</title>
        <authorList>
            <person name="Holmfeldt K."/>
            <person name="Nilsson E."/>
            <person name="Simone D."/>
            <person name="Lopez-Fernandez M."/>
            <person name="Wu X."/>
            <person name="de Brujin I."/>
            <person name="Lundin D."/>
            <person name="Andersson A."/>
            <person name="Bertilsson S."/>
            <person name="Dopson M."/>
        </authorList>
    </citation>
    <scope>NUCLEOTIDE SEQUENCE</scope>
    <source>
        <strain evidence="1">MM415B03239</strain>
    </source>
</reference>
<accession>A0A6M3LC10</accession>
<organism evidence="1">
    <name type="scientific">viral metagenome</name>
    <dbReference type="NCBI Taxonomy" id="1070528"/>
    <lineage>
        <taxon>unclassified sequences</taxon>
        <taxon>metagenomes</taxon>
        <taxon>organismal metagenomes</taxon>
    </lineage>
</organism>
<evidence type="ECO:0000313" key="1">
    <source>
        <dbReference type="EMBL" id="QJA91869.1"/>
    </source>
</evidence>
<name>A0A6M3LC10_9ZZZZ</name>
<dbReference type="EMBL" id="MT143020">
    <property type="protein sequence ID" value="QJA91869.1"/>
    <property type="molecule type" value="Genomic_DNA"/>
</dbReference>
<gene>
    <name evidence="1" type="ORF">MM415B03239_0008</name>
</gene>
<protein>
    <submittedName>
        <fullName evidence="1">Uncharacterized protein</fullName>
    </submittedName>
</protein>
<sequence>MAYCSVDDVYRISGITSSEVSRDDVKEHILDAEAEVDRVTNTTFWSLEDSGTATAGGSTTITDSTAKFGTDRELVGSYVWIYGGTGINQLVKISSHTNTVITVDTAWTTNPSTDSTYRIIHTSQDPRISASLSGNDTDTLFLRQYPTRRINSVTIDSTSVTTSTLIREDEMGKIILTSSSEKTTWVSKKANLNVIDYWYGVYELPREILKLTAMKAALTVLAEQTGGTFNVPSTYSLPEGSVTIGQAYVNIREAINSIQKQHDKLEQRVRKYPYFA</sequence>
<proteinExistence type="predicted"/>